<keyword evidence="2" id="KW-1185">Reference proteome</keyword>
<sequence length="220" mass="24062">MNQERPEGLAAALLEAAAAAGIDLDVRRPAETDPTVLTSASVESDRGTFIVISGADPGLFSFWVVSRGVRVLSGVGGDLSAIAQVIDEWRSGTALREIGARWTFVNADINADERERGDLVALQWRELREDPDNDERIMPLLEAAHADPRLRALYPVVSHYRLLFSRRAAPPYEFLGLKAYRGRDGAHVVAGQDDVPLKETPSAEEAISFLASRIEESRSP</sequence>
<dbReference type="EMBL" id="VSFG01000006">
    <property type="protein sequence ID" value="TYB43637.1"/>
    <property type="molecule type" value="Genomic_DNA"/>
</dbReference>
<dbReference type="Pfam" id="PF19692">
    <property type="entry name" value="DUF6193"/>
    <property type="match status" value="1"/>
</dbReference>
<organism evidence="1 2">
    <name type="scientific">Actinomadura chibensis</name>
    <dbReference type="NCBI Taxonomy" id="392828"/>
    <lineage>
        <taxon>Bacteria</taxon>
        <taxon>Bacillati</taxon>
        <taxon>Actinomycetota</taxon>
        <taxon>Actinomycetes</taxon>
        <taxon>Streptosporangiales</taxon>
        <taxon>Thermomonosporaceae</taxon>
        <taxon>Actinomadura</taxon>
    </lineage>
</organism>
<gene>
    <name evidence="1" type="ORF">FXF69_28055</name>
</gene>
<protein>
    <submittedName>
        <fullName evidence="1">Uncharacterized protein</fullName>
    </submittedName>
</protein>
<evidence type="ECO:0000313" key="1">
    <source>
        <dbReference type="EMBL" id="TYB43637.1"/>
    </source>
</evidence>
<reference evidence="1 2" key="1">
    <citation type="submission" date="2019-08" db="EMBL/GenBank/DDBJ databases">
        <title>Actinomadura sp. nov. CYP1-5 isolated from mountain soil.</title>
        <authorList>
            <person name="Songsumanus A."/>
            <person name="Kuncharoen N."/>
            <person name="Kudo T."/>
            <person name="Yuki M."/>
            <person name="Igarashi Y."/>
            <person name="Tanasupawat S."/>
        </authorList>
    </citation>
    <scope>NUCLEOTIDE SEQUENCE [LARGE SCALE GENOMIC DNA]</scope>
    <source>
        <strain evidence="1 2">JCM 14158</strain>
    </source>
</reference>
<evidence type="ECO:0000313" key="2">
    <source>
        <dbReference type="Proteomes" id="UP000323380"/>
    </source>
</evidence>
<dbReference type="RefSeq" id="WP_067884835.1">
    <property type="nucleotide sequence ID" value="NZ_VSFG01000006.1"/>
</dbReference>
<dbReference type="InterPro" id="IPR045682">
    <property type="entry name" value="DUF6193"/>
</dbReference>
<dbReference type="Proteomes" id="UP000323380">
    <property type="component" value="Unassembled WGS sequence"/>
</dbReference>
<comment type="caution">
    <text evidence="1">The sequence shown here is derived from an EMBL/GenBank/DDBJ whole genome shotgun (WGS) entry which is preliminary data.</text>
</comment>
<dbReference type="AlphaFoldDB" id="A0A5D0NGV4"/>
<accession>A0A5D0NGV4</accession>
<proteinExistence type="predicted"/>
<name>A0A5D0NGV4_9ACTN</name>